<evidence type="ECO:0000256" key="6">
    <source>
        <dbReference type="SAM" id="MobiDB-lite"/>
    </source>
</evidence>
<feature type="compositionally biased region" description="Low complexity" evidence="6">
    <location>
        <begin position="848"/>
        <end position="870"/>
    </location>
</feature>
<feature type="compositionally biased region" description="Low complexity" evidence="6">
    <location>
        <begin position="1707"/>
        <end position="1719"/>
    </location>
</feature>
<evidence type="ECO:0000256" key="3">
    <source>
        <dbReference type="ARBA" id="ARBA00022771"/>
    </source>
</evidence>
<feature type="region of interest" description="Disordered" evidence="6">
    <location>
        <begin position="1080"/>
        <end position="1101"/>
    </location>
</feature>
<feature type="compositionally biased region" description="Basic and acidic residues" evidence="6">
    <location>
        <begin position="422"/>
        <end position="446"/>
    </location>
</feature>
<evidence type="ECO:0000313" key="10">
    <source>
        <dbReference type="RefSeq" id="XP_005093603.1"/>
    </source>
</evidence>
<dbReference type="Pfam" id="PF00651">
    <property type="entry name" value="BTB"/>
    <property type="match status" value="1"/>
</dbReference>
<feature type="domain" description="C2H2-type" evidence="8">
    <location>
        <begin position="2541"/>
        <end position="2569"/>
    </location>
</feature>
<dbReference type="RefSeq" id="XP_005093603.1">
    <property type="nucleotide sequence ID" value="XM_005093546.3"/>
</dbReference>
<feature type="compositionally biased region" description="Basic and acidic residues" evidence="6">
    <location>
        <begin position="1927"/>
        <end position="1941"/>
    </location>
</feature>
<feature type="region of interest" description="Disordered" evidence="6">
    <location>
        <begin position="1869"/>
        <end position="1945"/>
    </location>
</feature>
<feature type="region of interest" description="Disordered" evidence="6">
    <location>
        <begin position="752"/>
        <end position="875"/>
    </location>
</feature>
<feature type="region of interest" description="Disordered" evidence="6">
    <location>
        <begin position="2944"/>
        <end position="2983"/>
    </location>
</feature>
<evidence type="ECO:0000259" key="7">
    <source>
        <dbReference type="PROSITE" id="PS50097"/>
    </source>
</evidence>
<keyword evidence="3 5" id="KW-0863">Zinc-finger</keyword>
<gene>
    <name evidence="10" type="primary">LOC101845390</name>
</gene>
<dbReference type="PANTHER" id="PTHR24379">
    <property type="entry name" value="KRAB AND ZINC FINGER DOMAIN-CONTAINING"/>
    <property type="match status" value="1"/>
</dbReference>
<dbReference type="SMART" id="SM00225">
    <property type="entry name" value="BTB"/>
    <property type="match status" value="1"/>
</dbReference>
<feature type="domain" description="C2H2-type" evidence="8">
    <location>
        <begin position="2513"/>
        <end position="2540"/>
    </location>
</feature>
<feature type="compositionally biased region" description="Basic and acidic residues" evidence="6">
    <location>
        <begin position="2310"/>
        <end position="2339"/>
    </location>
</feature>
<evidence type="ECO:0000256" key="4">
    <source>
        <dbReference type="ARBA" id="ARBA00022833"/>
    </source>
</evidence>
<dbReference type="GeneID" id="101845390"/>
<dbReference type="Pfam" id="PF00096">
    <property type="entry name" value="zf-C2H2"/>
    <property type="match status" value="1"/>
</dbReference>
<dbReference type="InterPro" id="IPR036236">
    <property type="entry name" value="Znf_C2H2_sf"/>
</dbReference>
<dbReference type="Gene3D" id="3.30.160.60">
    <property type="entry name" value="Classic Zinc Finger"/>
    <property type="match status" value="3"/>
</dbReference>
<feature type="region of interest" description="Disordered" evidence="6">
    <location>
        <begin position="1422"/>
        <end position="1452"/>
    </location>
</feature>
<feature type="compositionally biased region" description="Basic and acidic residues" evidence="6">
    <location>
        <begin position="2074"/>
        <end position="2087"/>
    </location>
</feature>
<feature type="compositionally biased region" description="Polar residues" evidence="6">
    <location>
        <begin position="321"/>
        <end position="333"/>
    </location>
</feature>
<feature type="compositionally biased region" description="Low complexity" evidence="6">
    <location>
        <begin position="334"/>
        <end position="347"/>
    </location>
</feature>
<dbReference type="PANTHER" id="PTHR24379:SF121">
    <property type="entry name" value="C2H2-TYPE DOMAIN-CONTAINING PROTEIN"/>
    <property type="match status" value="1"/>
</dbReference>
<proteinExistence type="predicted"/>
<feature type="compositionally biased region" description="Polar residues" evidence="6">
    <location>
        <begin position="2212"/>
        <end position="2223"/>
    </location>
</feature>
<dbReference type="Gene3D" id="3.30.710.10">
    <property type="entry name" value="Potassium Channel Kv1.1, Chain A"/>
    <property type="match status" value="1"/>
</dbReference>
<dbReference type="PROSITE" id="PS00028">
    <property type="entry name" value="ZINC_FINGER_C2H2_1"/>
    <property type="match status" value="3"/>
</dbReference>
<evidence type="ECO:0000256" key="5">
    <source>
        <dbReference type="PROSITE-ProRule" id="PRU00042"/>
    </source>
</evidence>
<organism evidence="9 10">
    <name type="scientific">Aplysia californica</name>
    <name type="common">California sea hare</name>
    <dbReference type="NCBI Taxonomy" id="6500"/>
    <lineage>
        <taxon>Eukaryota</taxon>
        <taxon>Metazoa</taxon>
        <taxon>Spiralia</taxon>
        <taxon>Lophotrochozoa</taxon>
        <taxon>Mollusca</taxon>
        <taxon>Gastropoda</taxon>
        <taxon>Heterobranchia</taxon>
        <taxon>Euthyneura</taxon>
        <taxon>Tectipleura</taxon>
        <taxon>Aplysiida</taxon>
        <taxon>Aplysioidea</taxon>
        <taxon>Aplysiidae</taxon>
        <taxon>Aplysia</taxon>
    </lineage>
</organism>
<feature type="region of interest" description="Disordered" evidence="6">
    <location>
        <begin position="1032"/>
        <end position="1053"/>
    </location>
</feature>
<dbReference type="SUPFAM" id="SSF57667">
    <property type="entry name" value="beta-beta-alpha zinc fingers"/>
    <property type="match status" value="2"/>
</dbReference>
<keyword evidence="1" id="KW-0479">Metal-binding</keyword>
<feature type="region of interest" description="Disordered" evidence="6">
    <location>
        <begin position="2603"/>
        <end position="2638"/>
    </location>
</feature>
<name>A0ABM0JH80_APLCA</name>
<feature type="domain" description="C2H2-type" evidence="8">
    <location>
        <begin position="2455"/>
        <end position="2482"/>
    </location>
</feature>
<keyword evidence="9" id="KW-1185">Reference proteome</keyword>
<dbReference type="InterPro" id="IPR013087">
    <property type="entry name" value="Znf_C2H2_type"/>
</dbReference>
<reference evidence="10" key="1">
    <citation type="submission" date="2025-08" db="UniProtKB">
        <authorList>
            <consortium name="RefSeq"/>
        </authorList>
    </citation>
    <scope>IDENTIFICATION</scope>
</reference>
<dbReference type="PROSITE" id="PS50097">
    <property type="entry name" value="BTB"/>
    <property type="match status" value="1"/>
</dbReference>
<feature type="compositionally biased region" description="Low complexity" evidence="6">
    <location>
        <begin position="1999"/>
        <end position="2008"/>
    </location>
</feature>
<feature type="compositionally biased region" description="Polar residues" evidence="6">
    <location>
        <begin position="1885"/>
        <end position="1895"/>
    </location>
</feature>
<feature type="compositionally biased region" description="Basic and acidic residues" evidence="6">
    <location>
        <begin position="784"/>
        <end position="815"/>
    </location>
</feature>
<keyword evidence="2" id="KW-0677">Repeat</keyword>
<feature type="compositionally biased region" description="Polar residues" evidence="6">
    <location>
        <begin position="2175"/>
        <end position="2193"/>
    </location>
</feature>
<feature type="compositionally biased region" description="Acidic residues" evidence="6">
    <location>
        <begin position="2196"/>
        <end position="2206"/>
    </location>
</feature>
<feature type="compositionally biased region" description="Basic residues" evidence="6">
    <location>
        <begin position="2297"/>
        <end position="2307"/>
    </location>
</feature>
<sequence>MECDGEDPSSLLSLRETLLPPDTSSSSSSQVLGHGQLHNWTASIGQSVDISGQFSPVSPADGFSNGQNHGEGAMRFYGYHRASAQDGSRNGELSVQGQFPVQNRAVNNGNLSNSLGGFVSSSSHTTTNSCSTLYYTEPDFRPDGDLYSNKDGSRHNSVNGGSDPCSHRVAISQTSMRPPVSHVSQPFSQTLEYTLNAEMPDPNKAGSRSVDLDQSFFDSRMKAGDFPKEMENMYDASTSKQSSKAMAGQDSSLTFDRRQMDISNFDTDFDFATPSRDYGTSAGRVDLSSLHRGAQQLAYHQSMASMDSSSHVTIPQKYSNTVPMSDSNQQYTGVSLPVDSSSPQQPSDELKRVHMAYPSFSFGDNSDFESLRLAEAVQKKPSLSQHFGSISSDLDPVFHATPADVSSHHKYKFDMGKTATSDEFRETVRNPRSSVKETDETGRDAGKWNGRPRAHRKMARLLGGGGLKMRHGAVEVASTSVGAALHAGVEEGGYETMKDQHALRTEVQGKVAYHGGENQRDVTNNSRTFLTMEEELELRASEHEQRRLTSRSRADDADRQFALPKESGLLSSHGLTLDPVSFSMPVMHKDSSLLTDHQFLSGPQLDLDLQHSLTTSSQRELDMNQQLALQVHKDFDMDAGHAAAGPDDLSFDSPMDPAHTGEAELAFSDMNIGGHGQQDLPLEAYFGTGVDRDITFSRKIQTQLIRDIGCMTGSADNDFNFEEYMNSQPQRDLSQPYFDRTDIPQDMTLYQKSPSEKMTVLPDTSSIFKEREKNDGSDLNSMKQMREVSELQKELTKTSAKESMKGIRTPRDLTRALESLQENEKEEARLKEQQQQQQQQHQQREQLESQQQLHQQQHPQQPVSSLVSSPKKTFQTKHQLESMALADQHFLGSTSGFMDEAPVPGLLDSPSLSLSNQHNSAPENPPMMSHYQAFPFLPPPPGEIEMDPSIGGGNKRETSIGHSVNSELDNHILKRLALSSVSHDTASGPPSLPFPSHSASMESVLLETDSTATVDSDVSFQLPVMSGFHNEQTTSETMTDKFIPPGNTATDTTRPRQEMAPMIEFAVRQLLTSDRMHTLTAGSDHRSDNMSTMTQSGLSMAKRESEILSSSRQNLYSMMKQEQFCDAVLSTPNISIKVHQVVLCSLSQELTALLHTMRPPEPSQGSSPSVMLVVNCDSIKSSSLSTFLSLVYVGHGPLTHTNVLDVYVLASSLRMPSVQKLCRDVMTHMRISSSQVKKPQLVVSTPVLKKRDKSCSTDATAAAGGKVYEERAVNTGRWDWSMDASTQTDRSTSEAGERGQEEWVMLKKTKQKTVSPSKSRVLGVKVGVSSDNNPASSQTALKVGKKGCLSPKQTCTSDALMESVSVSGSGAGEILQLSSSATVCPSGKGKDSCVGIESKSDSNSRLEESRIPCVRDRKPNVDDVIVERSTTSSSSSRADGERKKSCFVSSPSVEPKTARTTVEIAEAAAAAKLSAHSYGTRWARGGNRNFVSYAALASGLDRKKVSTGQREKPSSLSKKKEFIKSAARNEMAVCGSELSTPVRSGSGHSKIENVQNLEVLNSAEGKDPVSIQFGKSVGVTEVTKVPDVMMKHPDSAMVRQSAKRSFKKSIVHRSCSEEVLKDSIGKDNLQTKSVTAENARESVGDLKSIRSSSFGIPDRSNVSDSEIWEGGSNSVSHLLESIVNNMGSEDADLQKVIRDLDSELRTSPSSASGPPASASTLSVSSPLRSLQPPEVSPPPSKIKITSQSSTPQGFRKRLIQQMNSEKSGASSSMASSQQPLSQSIVNNAVLTTSSESNLLPVTFDSLIAASCDSGVSSACGVTSSGLSVNVSSVRDALMTSCMSVTSGQAPAKNFEAATTAPSGLQTLNVSSVGFGRNPGTEENSRQLVPATSSMDVSPLSDPLSAATGLRTSNKSPVSGKSAASADGSDRDLASREEDSHTFHHKIFKRNRRTKVKKSLLAEDVGLGNVKVKVKKLHLLEIDGGLGLSKVRQRKHTGSDTEGGSSSGRSKQKKSLSSEVGGFLSKVRPPPKKRAKMELEFLRASGRPSSDERLECDGSNKNVVADQLPGADVHNPMEKCEKLGRDSPGDNLGVPKASDSLQSCSVDPCIDSSLRSVVTKDPNLENEASEAERNTASLTAGKNTSSSVKGKHVSAVGGSGASNVRGKNTPAVGGNHLTSVRGKNNSTFGGNSAPNVEESDSVLDENESVCVLNKSSDPLSVQSDSVEEEASARFKQKDTLAEESFGSSSKKAERERMDGVVSAKGKKSAPSGQVRERSAVTVGTVKSSWLKGASTRAVPRKSFSKPMKRPTIAEKSKAKESTVMKKQKSKENSSKSRKVESVVLPSSADVRNISVETELTLLLEQRSKSDKPQRNHFICKLCQAVVKSARRTIKHVLNHGTEPDCVLEQVTIGQGKDVSQSCELCGYHSTVGRAYYLHYHRYFKHGMPLPPGWSSNRCDICDKECHTKFMLKEHQRTHQSQESGFTCPHCGQAFQNRNSFNNHIFHKHSKDRKHQCKVCEKSFKTWTQLKVHFRSHTGNRPFSCPECDYSSTTQGNMKNHLKGKHSFDDDRVNVIIKKLNQENKDLDPAGLAVAMQALVEKMKTDPSLKYPNQKRKSDGGKSGLKKSAASGKSGRSRFEGSRIQRLLTQPLSTLQPPTLVLPSVLKNEGVACSEKSSVRSGQVKSEKSTSVVPINTSTVAMPPVMSQETVSTTTAATATALLPAKSLLLPLSQSKPLPPPSVLCTVQTAAATVGVGGQESDSLLSCSVIPVQILPAPNLDSSSMMEIPCTVPHQTVSFGTAADMLASSVAVMNHHPHHLPTVHWLQTDGSPLTSVSAVTLPQEPITILNTGQGHSLLTGVDQVDSRVEINGSTASLVVLPGPAIAESSGAIAAVNSQLSSLFPTNPTACQPMIFPVTSDLCTVPTSVVSAVSSLPHHHMVQVDFVGGSGDGPDISELGGELDIGSGQEGSVAEQPADSTDVSPPEEVKLAGSADLLGVVTTDQSDDCDGTVAMCGEQPGSYANSHDAEFLTQVIVSSGVT</sequence>
<feature type="region of interest" description="Disordered" evidence="6">
    <location>
        <begin position="1990"/>
        <end position="2031"/>
    </location>
</feature>
<evidence type="ECO:0000259" key="8">
    <source>
        <dbReference type="PROSITE" id="PS50157"/>
    </source>
</evidence>
<feature type="region of interest" description="Disordered" evidence="6">
    <location>
        <begin position="422"/>
        <end position="454"/>
    </location>
</feature>
<evidence type="ECO:0000313" key="9">
    <source>
        <dbReference type="Proteomes" id="UP000694888"/>
    </source>
</evidence>
<feature type="region of interest" description="Disordered" evidence="6">
    <location>
        <begin position="1703"/>
        <end position="1753"/>
    </location>
</feature>
<feature type="compositionally biased region" description="Polar residues" evidence="6">
    <location>
        <begin position="1089"/>
        <end position="1098"/>
    </location>
</feature>
<accession>A0ABM0JH80</accession>
<feature type="compositionally biased region" description="Polar residues" evidence="6">
    <location>
        <begin position="2133"/>
        <end position="2147"/>
    </location>
</feature>
<evidence type="ECO:0000256" key="1">
    <source>
        <dbReference type="ARBA" id="ARBA00022723"/>
    </source>
</evidence>
<dbReference type="SMART" id="SM00355">
    <property type="entry name" value="ZnF_C2H2"/>
    <property type="match status" value="6"/>
</dbReference>
<feature type="region of interest" description="Disordered" evidence="6">
    <location>
        <begin position="2292"/>
        <end position="2339"/>
    </location>
</feature>
<feature type="compositionally biased region" description="Basic and acidic residues" evidence="6">
    <location>
        <begin position="2229"/>
        <end position="2239"/>
    </location>
</feature>
<feature type="domain" description="C2H2-type" evidence="8">
    <location>
        <begin position="2484"/>
        <end position="2512"/>
    </location>
</feature>
<feature type="region of interest" description="Disordered" evidence="6">
    <location>
        <begin position="321"/>
        <end position="348"/>
    </location>
</feature>
<keyword evidence="4" id="KW-0862">Zinc</keyword>
<feature type="region of interest" description="Disordered" evidence="6">
    <location>
        <begin position="2061"/>
        <end position="2100"/>
    </location>
</feature>
<feature type="domain" description="BTB" evidence="7">
    <location>
        <begin position="1125"/>
        <end position="1200"/>
    </location>
</feature>
<dbReference type="Proteomes" id="UP000694888">
    <property type="component" value="Unplaced"/>
</dbReference>
<feature type="compositionally biased region" description="Basic and acidic residues" evidence="6">
    <location>
        <begin position="1398"/>
        <end position="1410"/>
    </location>
</feature>
<evidence type="ECO:0000256" key="2">
    <source>
        <dbReference type="ARBA" id="ARBA00022737"/>
    </source>
</evidence>
<dbReference type="PROSITE" id="PS50157">
    <property type="entry name" value="ZINC_FINGER_C2H2_2"/>
    <property type="match status" value="4"/>
</dbReference>
<feature type="region of interest" description="Disordered" evidence="6">
    <location>
        <begin position="538"/>
        <end position="559"/>
    </location>
</feature>
<dbReference type="SUPFAM" id="SSF54695">
    <property type="entry name" value="POZ domain"/>
    <property type="match status" value="1"/>
</dbReference>
<protein>
    <submittedName>
        <fullName evidence="10">Uncharacterized protein LOC101845390 isoform X1</fullName>
    </submittedName>
</protein>
<feature type="compositionally biased region" description="Basic and acidic residues" evidence="6">
    <location>
        <begin position="822"/>
        <end position="832"/>
    </location>
</feature>
<feature type="region of interest" description="Disordered" evidence="6">
    <location>
        <begin position="1388"/>
        <end position="1410"/>
    </location>
</feature>
<dbReference type="InterPro" id="IPR000210">
    <property type="entry name" value="BTB/POZ_dom"/>
</dbReference>
<feature type="compositionally biased region" description="Polar residues" evidence="6">
    <location>
        <begin position="1743"/>
        <end position="1752"/>
    </location>
</feature>
<dbReference type="InterPro" id="IPR011333">
    <property type="entry name" value="SKP1/BTB/POZ_sf"/>
</dbReference>
<feature type="region of interest" description="Disordered" evidence="6">
    <location>
        <begin position="2119"/>
        <end position="2278"/>
    </location>
</feature>